<proteinExistence type="predicted"/>
<feature type="compositionally biased region" description="Low complexity" evidence="1">
    <location>
        <begin position="64"/>
        <end position="77"/>
    </location>
</feature>
<evidence type="ECO:0000256" key="1">
    <source>
        <dbReference type="SAM" id="MobiDB-lite"/>
    </source>
</evidence>
<protein>
    <submittedName>
        <fullName evidence="2">Uncharacterized protein</fullName>
    </submittedName>
</protein>
<dbReference type="Proteomes" id="UP000544095">
    <property type="component" value="Unassembled WGS sequence"/>
</dbReference>
<accession>A0A8H5PJT8</accession>
<comment type="caution">
    <text evidence="2">The sequence shown here is derived from an EMBL/GenBank/DDBJ whole genome shotgun (WGS) entry which is preliminary data.</text>
</comment>
<dbReference type="AlphaFoldDB" id="A0A8H5PJT8"/>
<name>A0A8H5PJT8_9HYPO</name>
<evidence type="ECO:0000313" key="2">
    <source>
        <dbReference type="EMBL" id="KAF5597772.1"/>
    </source>
</evidence>
<evidence type="ECO:0000313" key="3">
    <source>
        <dbReference type="Proteomes" id="UP000544095"/>
    </source>
</evidence>
<gene>
    <name evidence="2" type="ORF">FPANT_4005</name>
</gene>
<feature type="region of interest" description="Disordered" evidence="1">
    <location>
        <begin position="45"/>
        <end position="87"/>
    </location>
</feature>
<reference evidence="2 3" key="1">
    <citation type="submission" date="2020-05" db="EMBL/GenBank/DDBJ databases">
        <title>Identification and distribution of gene clusters putatively required for synthesis of sphingolipid metabolism inhibitors in phylogenetically diverse species of the filamentous fungus Fusarium.</title>
        <authorList>
            <person name="Kim H.-S."/>
            <person name="Busman M."/>
            <person name="Brown D.W."/>
            <person name="Divon H."/>
            <person name="Uhlig S."/>
            <person name="Proctor R.H."/>
        </authorList>
    </citation>
    <scope>NUCLEOTIDE SEQUENCE [LARGE SCALE GENOMIC DNA]</scope>
    <source>
        <strain evidence="2 3">NRRL 25211</strain>
    </source>
</reference>
<sequence length="119" mass="13527">MKDPQFLQSQGLRLVDNPVGAQARALDMPLLFKLTQGEVADSIGVDRATEKDMEGEDDLLCEYSGSSDSRRQASSQKSRSHPSGGHCTWHFKFPPRRSCHTKETFENRQTCVYREFIFT</sequence>
<keyword evidence="3" id="KW-1185">Reference proteome</keyword>
<dbReference type="EMBL" id="JAAOAR010000180">
    <property type="protein sequence ID" value="KAF5597772.1"/>
    <property type="molecule type" value="Genomic_DNA"/>
</dbReference>
<organism evidence="2 3">
    <name type="scientific">Fusarium pseudoanthophilum</name>
    <dbReference type="NCBI Taxonomy" id="48495"/>
    <lineage>
        <taxon>Eukaryota</taxon>
        <taxon>Fungi</taxon>
        <taxon>Dikarya</taxon>
        <taxon>Ascomycota</taxon>
        <taxon>Pezizomycotina</taxon>
        <taxon>Sordariomycetes</taxon>
        <taxon>Hypocreomycetidae</taxon>
        <taxon>Hypocreales</taxon>
        <taxon>Nectriaceae</taxon>
        <taxon>Fusarium</taxon>
        <taxon>Fusarium fujikuroi species complex</taxon>
    </lineage>
</organism>